<sequence>MLDYYEQLASRPSYHDSLKVLEADIQHANMLAASIPRSKGGTVLQMKLVYSDLAHIFLFLLQWIDCSSSCLFSSYLNLFHIIVYKVGFCLACSYVSNVRSDGRSNISSCGRKATISEFYSIVVSAIHHYSCLSLHKTADVILPSLQCLHGDSLEMDTTQEEALEMAARKPYEDKIKLSDVDLEREDECGICLVPCTKMVLPNCCHAMCINCYRDWNIRSESCPFCRGSLKRVNSGDLWVLTCGSDVVDTQTVLKEDMLRFYLFINRLPKDLPDALFLIEMNSIPIYVLRRAFTGGGRRRAASGKHVEVVGVIALPTAGLEALRETVLARILHDCEMGIPVVSIGYDSMGKLFPEYLQLCLEHKVWLLTLLTHPTLSLSSSGANVIANGKQPESGRPWTTTYLAPFFNTSNPTDPKLLNCITWHSRSKCISIIIDSDFSNPKKCIIKFAFRSSNFATFTFQELVEPKQLRQDRLRSDGKAEVVLHKELVLYGSGTRDGEVNSVS</sequence>
<evidence type="ECO:0000313" key="6">
    <source>
        <dbReference type="EMBL" id="RXH77762.1"/>
    </source>
</evidence>
<dbReference type="EMBL" id="RDQH01000340">
    <property type="protein sequence ID" value="RXH77762.1"/>
    <property type="molecule type" value="Genomic_DNA"/>
</dbReference>
<evidence type="ECO:0000313" key="7">
    <source>
        <dbReference type="Proteomes" id="UP000290289"/>
    </source>
</evidence>
<gene>
    <name evidence="6" type="ORF">DVH24_039733</name>
</gene>
<dbReference type="PANTHER" id="PTHR15315">
    <property type="entry name" value="RING FINGER PROTEIN 41, 151"/>
    <property type="match status" value="1"/>
</dbReference>
<feature type="domain" description="RING-type" evidence="5">
    <location>
        <begin position="188"/>
        <end position="226"/>
    </location>
</feature>
<protein>
    <recommendedName>
        <fullName evidence="5">RING-type domain-containing protein</fullName>
    </recommendedName>
</protein>
<dbReference type="InterPro" id="IPR017907">
    <property type="entry name" value="Znf_RING_CS"/>
</dbReference>
<dbReference type="GO" id="GO:0008270">
    <property type="term" value="F:zinc ion binding"/>
    <property type="evidence" value="ECO:0007669"/>
    <property type="project" value="UniProtKB-KW"/>
</dbReference>
<evidence type="ECO:0000256" key="2">
    <source>
        <dbReference type="ARBA" id="ARBA00022771"/>
    </source>
</evidence>
<dbReference type="FunFam" id="3.30.40.10:FF:000660">
    <property type="entry name" value="RING/U-box superfamily protein"/>
    <property type="match status" value="1"/>
</dbReference>
<dbReference type="SUPFAM" id="SSF57850">
    <property type="entry name" value="RING/U-box"/>
    <property type="match status" value="1"/>
</dbReference>
<dbReference type="InterPro" id="IPR001841">
    <property type="entry name" value="Znf_RING"/>
</dbReference>
<evidence type="ECO:0000256" key="1">
    <source>
        <dbReference type="ARBA" id="ARBA00022723"/>
    </source>
</evidence>
<dbReference type="AlphaFoldDB" id="A0A498I6B8"/>
<evidence type="ECO:0000256" key="4">
    <source>
        <dbReference type="PROSITE-ProRule" id="PRU00175"/>
    </source>
</evidence>
<dbReference type="PROSITE" id="PS00518">
    <property type="entry name" value="ZF_RING_1"/>
    <property type="match status" value="1"/>
</dbReference>
<keyword evidence="2 4" id="KW-0863">Zinc-finger</keyword>
<proteinExistence type="predicted"/>
<accession>A0A498I6B8</accession>
<dbReference type="PROSITE" id="PS50089">
    <property type="entry name" value="ZF_RING_2"/>
    <property type="match status" value="1"/>
</dbReference>
<dbReference type="InterPro" id="IPR013083">
    <property type="entry name" value="Znf_RING/FYVE/PHD"/>
</dbReference>
<dbReference type="Gene3D" id="3.30.40.10">
    <property type="entry name" value="Zinc/RING finger domain, C3HC4 (zinc finger)"/>
    <property type="match status" value="1"/>
</dbReference>
<keyword evidence="1" id="KW-0479">Metal-binding</keyword>
<evidence type="ECO:0000259" key="5">
    <source>
        <dbReference type="PROSITE" id="PS50089"/>
    </source>
</evidence>
<name>A0A498I6B8_MALDO</name>
<organism evidence="6 7">
    <name type="scientific">Malus domestica</name>
    <name type="common">Apple</name>
    <name type="synonym">Pyrus malus</name>
    <dbReference type="NCBI Taxonomy" id="3750"/>
    <lineage>
        <taxon>Eukaryota</taxon>
        <taxon>Viridiplantae</taxon>
        <taxon>Streptophyta</taxon>
        <taxon>Embryophyta</taxon>
        <taxon>Tracheophyta</taxon>
        <taxon>Spermatophyta</taxon>
        <taxon>Magnoliopsida</taxon>
        <taxon>eudicotyledons</taxon>
        <taxon>Gunneridae</taxon>
        <taxon>Pentapetalae</taxon>
        <taxon>rosids</taxon>
        <taxon>fabids</taxon>
        <taxon>Rosales</taxon>
        <taxon>Rosaceae</taxon>
        <taxon>Amygdaloideae</taxon>
        <taxon>Maleae</taxon>
        <taxon>Malus</taxon>
    </lineage>
</organism>
<reference evidence="6 7" key="1">
    <citation type="submission" date="2018-10" db="EMBL/GenBank/DDBJ databases">
        <title>A high-quality apple genome assembly.</title>
        <authorList>
            <person name="Hu J."/>
        </authorList>
    </citation>
    <scope>NUCLEOTIDE SEQUENCE [LARGE SCALE GENOMIC DNA]</scope>
    <source>
        <strain evidence="7">cv. HFTH1</strain>
        <tissue evidence="6">Young leaf</tissue>
    </source>
</reference>
<evidence type="ECO:0000256" key="3">
    <source>
        <dbReference type="ARBA" id="ARBA00022833"/>
    </source>
</evidence>
<dbReference type="GO" id="GO:0061630">
    <property type="term" value="F:ubiquitin protein ligase activity"/>
    <property type="evidence" value="ECO:0007669"/>
    <property type="project" value="TreeGrafter"/>
</dbReference>
<dbReference type="GO" id="GO:0016567">
    <property type="term" value="P:protein ubiquitination"/>
    <property type="evidence" value="ECO:0007669"/>
    <property type="project" value="TreeGrafter"/>
</dbReference>
<keyword evidence="3" id="KW-0862">Zinc</keyword>
<comment type="caution">
    <text evidence="6">The sequence shown here is derived from an EMBL/GenBank/DDBJ whole genome shotgun (WGS) entry which is preliminary data.</text>
</comment>
<keyword evidence="7" id="KW-1185">Reference proteome</keyword>
<dbReference type="STRING" id="3750.A0A498I6B8"/>
<dbReference type="Proteomes" id="UP000290289">
    <property type="component" value="Chromosome 14"/>
</dbReference>
<dbReference type="PANTHER" id="PTHR15315:SF84">
    <property type="entry name" value="RING-TYPE DOMAIN-CONTAINING PROTEIN"/>
    <property type="match status" value="1"/>
</dbReference>